<keyword evidence="4" id="KW-1185">Reference proteome</keyword>
<feature type="signal peptide" evidence="2">
    <location>
        <begin position="1"/>
        <end position="16"/>
    </location>
</feature>
<accession>A0A8H5IH99</accession>
<organism evidence="3 4">
    <name type="scientific">Fusarium mexicanum</name>
    <dbReference type="NCBI Taxonomy" id="751941"/>
    <lineage>
        <taxon>Eukaryota</taxon>
        <taxon>Fungi</taxon>
        <taxon>Dikarya</taxon>
        <taxon>Ascomycota</taxon>
        <taxon>Pezizomycotina</taxon>
        <taxon>Sordariomycetes</taxon>
        <taxon>Hypocreomycetidae</taxon>
        <taxon>Hypocreales</taxon>
        <taxon>Nectriaceae</taxon>
        <taxon>Fusarium</taxon>
        <taxon>Fusarium fujikuroi species complex</taxon>
    </lineage>
</organism>
<feature type="chain" id="PRO_5034047054" evidence="2">
    <location>
        <begin position="17"/>
        <end position="260"/>
    </location>
</feature>
<feature type="region of interest" description="Disordered" evidence="1">
    <location>
        <begin position="44"/>
        <end position="63"/>
    </location>
</feature>
<comment type="caution">
    <text evidence="3">The sequence shown here is derived from an EMBL/GenBank/DDBJ whole genome shotgun (WGS) entry which is preliminary data.</text>
</comment>
<reference evidence="3 4" key="1">
    <citation type="submission" date="2020-05" db="EMBL/GenBank/DDBJ databases">
        <title>Identification and distribution of gene clusters putatively required for synthesis of sphingolipid metabolism inhibitors in phylogenetically diverse species of the filamentous fungus Fusarium.</title>
        <authorList>
            <person name="Kim H.-S."/>
            <person name="Busman M."/>
            <person name="Brown D.W."/>
            <person name="Divon H."/>
            <person name="Uhlig S."/>
            <person name="Proctor R.H."/>
        </authorList>
    </citation>
    <scope>NUCLEOTIDE SEQUENCE [LARGE SCALE GENOMIC DNA]</scope>
    <source>
        <strain evidence="3 4">NRRL 53147</strain>
    </source>
</reference>
<keyword evidence="2" id="KW-0732">Signal</keyword>
<evidence type="ECO:0000313" key="4">
    <source>
        <dbReference type="Proteomes" id="UP000522262"/>
    </source>
</evidence>
<dbReference type="AlphaFoldDB" id="A0A8H5IH99"/>
<proteinExistence type="predicted"/>
<dbReference type="Proteomes" id="UP000522262">
    <property type="component" value="Unassembled WGS sequence"/>
</dbReference>
<name>A0A8H5IH99_9HYPO</name>
<evidence type="ECO:0000256" key="2">
    <source>
        <dbReference type="SAM" id="SignalP"/>
    </source>
</evidence>
<gene>
    <name evidence="3" type="ORF">FMEXI_10332</name>
</gene>
<evidence type="ECO:0000313" key="3">
    <source>
        <dbReference type="EMBL" id="KAF5536474.1"/>
    </source>
</evidence>
<dbReference type="EMBL" id="JAAOAM010000256">
    <property type="protein sequence ID" value="KAF5536474.1"/>
    <property type="molecule type" value="Genomic_DNA"/>
</dbReference>
<sequence length="260" mass="29199">MHLLYFLLFMLNLARATPVTLGDSSLDSLSKLLDDDSIPVVDNPDFSNLGHGNTNSQKKHEKRAGPPYYLPYVTWKVTFERKKGDAGDFKQPGWIFGFSGASGRWGDRSGIPWDFIIAPGEYHPYPLMGVDNGKMFYTTNSYFIPFMRGEPPLATRRTYDQYTSWTSTGLGFKFNIIRTPNDALARSNRGARLSIPGRGFQPTSGYLILNFQSNFTGVADLSDGSLRYNANITGVLVQKGKVWIQELTSYLYFSINTHTS</sequence>
<protein>
    <submittedName>
        <fullName evidence="3">Uncharacterized protein</fullName>
    </submittedName>
</protein>
<evidence type="ECO:0000256" key="1">
    <source>
        <dbReference type="SAM" id="MobiDB-lite"/>
    </source>
</evidence>